<dbReference type="Proteomes" id="UP000618943">
    <property type="component" value="Unassembled WGS sequence"/>
</dbReference>
<comment type="caution">
    <text evidence="2">The sequence shown here is derived from an EMBL/GenBank/DDBJ whole genome shotgun (WGS) entry which is preliminary data.</text>
</comment>
<reference evidence="2 3" key="1">
    <citation type="submission" date="2020-12" db="EMBL/GenBank/DDBJ databases">
        <title>YIM B01967 draft genome.</title>
        <authorList>
            <person name="Yan X."/>
        </authorList>
    </citation>
    <scope>NUCLEOTIDE SEQUENCE [LARGE SCALE GENOMIC DNA]</scope>
    <source>
        <strain evidence="2 3">YIM B01967</strain>
    </source>
</reference>
<dbReference type="EMBL" id="JAEOAH010000048">
    <property type="protein sequence ID" value="MBK3497074.1"/>
    <property type="molecule type" value="Genomic_DNA"/>
</dbReference>
<evidence type="ECO:0000256" key="1">
    <source>
        <dbReference type="ARBA" id="ARBA00023172"/>
    </source>
</evidence>
<protein>
    <submittedName>
        <fullName evidence="2">Tyrosine-type recombinase/integrase</fullName>
    </submittedName>
</protein>
<evidence type="ECO:0000313" key="2">
    <source>
        <dbReference type="EMBL" id="MBK3497074.1"/>
    </source>
</evidence>
<dbReference type="InterPro" id="IPR011010">
    <property type="entry name" value="DNA_brk_join_enz"/>
</dbReference>
<name>A0ABS1HCD2_9BACL</name>
<accession>A0ABS1HCD2</accession>
<dbReference type="SUPFAM" id="SSF56349">
    <property type="entry name" value="DNA breaking-rejoining enzymes"/>
    <property type="match status" value="1"/>
</dbReference>
<dbReference type="InterPro" id="IPR013762">
    <property type="entry name" value="Integrase-like_cat_sf"/>
</dbReference>
<evidence type="ECO:0000313" key="3">
    <source>
        <dbReference type="Proteomes" id="UP000618943"/>
    </source>
</evidence>
<proteinExistence type="predicted"/>
<gene>
    <name evidence="2" type="ORF">JFL43_19980</name>
</gene>
<keyword evidence="3" id="KW-1185">Reference proteome</keyword>
<sequence>MLTVSDTVRLGNYFSYLNYSRDEYHRITFLLAIYTGMRRGEILGLKWGDIGF</sequence>
<organism evidence="2 3">
    <name type="scientific">Viridibacillus soli</name>
    <dbReference type="NCBI Taxonomy" id="2798301"/>
    <lineage>
        <taxon>Bacteria</taxon>
        <taxon>Bacillati</taxon>
        <taxon>Bacillota</taxon>
        <taxon>Bacilli</taxon>
        <taxon>Bacillales</taxon>
        <taxon>Caryophanaceae</taxon>
        <taxon>Viridibacillus</taxon>
    </lineage>
</organism>
<dbReference type="Gene3D" id="1.10.443.10">
    <property type="entry name" value="Intergrase catalytic core"/>
    <property type="match status" value="1"/>
</dbReference>
<keyword evidence="1" id="KW-0233">DNA recombination</keyword>